<organism evidence="2 3">
    <name type="scientific">Candidatus Dactylopiibacterium carminicum</name>
    <dbReference type="NCBI Taxonomy" id="857335"/>
    <lineage>
        <taxon>Bacteria</taxon>
        <taxon>Pseudomonadati</taxon>
        <taxon>Pseudomonadota</taxon>
        <taxon>Betaproteobacteria</taxon>
        <taxon>Rhodocyclales</taxon>
        <taxon>Rhodocyclaceae</taxon>
        <taxon>Candidatus Dactylopiibacterium</taxon>
    </lineage>
</organism>
<evidence type="ECO:0000313" key="3">
    <source>
        <dbReference type="Proteomes" id="UP000216107"/>
    </source>
</evidence>
<comment type="caution">
    <text evidence="2">The sequence shown here is derived from an EMBL/GenBank/DDBJ whole genome shotgun (WGS) entry which is preliminary data.</text>
</comment>
<name>A0A272EX02_9RHOO</name>
<reference evidence="1 4" key="1">
    <citation type="submission" date="2016-08" db="EMBL/GenBank/DDBJ databases">
        <title>Candidatus Dactylopiibacterium carminicum genome sequence.</title>
        <authorList>
            <person name="Ramirez-Puebla S.T."/>
            <person name="Ormeno-Orrillo E."/>
            <person name="Vera-Ponce De Leon A."/>
            <person name="Luis L."/>
            <person name="Sanchez-Flores A."/>
            <person name="Monica R."/>
            <person name="Martinez-Romero E."/>
        </authorList>
    </citation>
    <scope>NUCLEOTIDE SEQUENCE [LARGE SCALE GENOMIC DNA]</scope>
    <source>
        <strain evidence="1">END1</strain>
    </source>
</reference>
<gene>
    <name evidence="1" type="ORF">BGI27_03535</name>
    <name evidence="2" type="ORF">CGU29_02780</name>
</gene>
<evidence type="ECO:0000313" key="2">
    <source>
        <dbReference type="EMBL" id="PAS94648.1"/>
    </source>
</evidence>
<dbReference type="Proteomes" id="UP000216107">
    <property type="component" value="Unassembled WGS sequence"/>
</dbReference>
<proteinExistence type="predicted"/>
<accession>A0A272EX02</accession>
<dbReference type="AlphaFoldDB" id="A0A272EX02"/>
<protein>
    <submittedName>
        <fullName evidence="2">Uncharacterized protein</fullName>
    </submittedName>
</protein>
<dbReference type="EMBL" id="MDUX01000007">
    <property type="protein sequence ID" value="KAF7600298.1"/>
    <property type="molecule type" value="Genomic_DNA"/>
</dbReference>
<dbReference type="RefSeq" id="WP_095523533.1">
    <property type="nucleotide sequence ID" value="NZ_MDUX01000007.1"/>
</dbReference>
<dbReference type="EMBL" id="NMRN01000005">
    <property type="protein sequence ID" value="PAS94648.1"/>
    <property type="molecule type" value="Genomic_DNA"/>
</dbReference>
<dbReference type="OrthoDB" id="683400at28216"/>
<evidence type="ECO:0000313" key="1">
    <source>
        <dbReference type="EMBL" id="KAF7600298.1"/>
    </source>
</evidence>
<dbReference type="Proteomes" id="UP000623509">
    <property type="component" value="Unassembled WGS sequence"/>
</dbReference>
<evidence type="ECO:0000313" key="4">
    <source>
        <dbReference type="Proteomes" id="UP000623509"/>
    </source>
</evidence>
<keyword evidence="4" id="KW-1185">Reference proteome</keyword>
<reference evidence="2 3" key="2">
    <citation type="submission" date="2017-07" db="EMBL/GenBank/DDBJ databases">
        <title>Candidatus Dactylopiibacterium carminicum, a nitrogen-fixing symbiont of the cochineal insect Dactylopius coccus and Dactylopius opuntiae (Hemiptera: Coccoidea: Dactylopiidae).</title>
        <authorList>
            <person name="Vera A."/>
        </authorList>
    </citation>
    <scope>NUCLEOTIDE SEQUENCE [LARGE SCALE GENOMIC DNA]</scope>
    <source>
        <strain evidence="2 3">NFDCM</strain>
    </source>
</reference>
<sequence>MSAEADRQSFFKGRQLPGSRCGKAEASSAFAGFATFYISREKKMLRNLLAACCAASLLISGCSTIKISERNTSIVLAKDAKKGEGPSGIADTFPLEGKIVAYMTFGWDDTNARGGSQKVEVKWFSGDRLVSAPSNSFDFGRPPHYVWFTTYGTALGIGKARVEVYVDGVFAGSKTFEIVGKI</sequence>